<dbReference type="SMART" id="SM00554">
    <property type="entry name" value="FAS1"/>
    <property type="match status" value="1"/>
</dbReference>
<dbReference type="Proteomes" id="UP001416393">
    <property type="component" value="Unassembled WGS sequence"/>
</dbReference>
<evidence type="ECO:0000313" key="2">
    <source>
        <dbReference type="EMBL" id="MEN3323219.1"/>
    </source>
</evidence>
<dbReference type="Pfam" id="PF02469">
    <property type="entry name" value="Fasciclin"/>
    <property type="match status" value="1"/>
</dbReference>
<comment type="caution">
    <text evidence="2">The sequence shown here is derived from an EMBL/GenBank/DDBJ whole genome shotgun (WGS) entry which is preliminary data.</text>
</comment>
<organism evidence="2 3">
    <name type="scientific">Mariniflexile soesokkakense</name>
    <dbReference type="NCBI Taxonomy" id="1343160"/>
    <lineage>
        <taxon>Bacteria</taxon>
        <taxon>Pseudomonadati</taxon>
        <taxon>Bacteroidota</taxon>
        <taxon>Flavobacteriia</taxon>
        <taxon>Flavobacteriales</taxon>
        <taxon>Flavobacteriaceae</taxon>
        <taxon>Mariniflexile</taxon>
    </lineage>
</organism>
<accession>A0ABV0ACL9</accession>
<dbReference type="PANTHER" id="PTHR10900">
    <property type="entry name" value="PERIOSTIN-RELATED"/>
    <property type="match status" value="1"/>
</dbReference>
<dbReference type="InterPro" id="IPR000782">
    <property type="entry name" value="FAS1_domain"/>
</dbReference>
<dbReference type="InterPro" id="IPR036378">
    <property type="entry name" value="FAS1_dom_sf"/>
</dbReference>
<dbReference type="InterPro" id="IPR050904">
    <property type="entry name" value="Adhesion/Biosynth-related"/>
</dbReference>
<gene>
    <name evidence="2" type="ORF">VP395_05735</name>
</gene>
<dbReference type="RefSeq" id="WP_346240792.1">
    <property type="nucleotide sequence ID" value="NZ_JAZHYP010000002.1"/>
</dbReference>
<sequence>MISINTYIKGLVASITLVAAVSCSDPWEDRSNTNDNNLKQTLSERIKNTSETSEFGKLLAETGFDNELSNSKTYTVWAPTNEAMGQVDPVLLNDLASKRLFVQNHIALTAFSSVSKKDTVTVQMLSNKYLEFKNGTVMAEANVVTADQYAANGLFHIINKALEPKSNIWQYLKGKTGSNAMSSYLLTLNEFNLYRSDSIAKANEFHEIYADSLTNSYLTNVYNLNNEKNKYTFFLLQDDAYNSEVQKLEPYLTKSNTDSTTTYASYFTARDFAFHKAVARENLPDTLTSRFGVKVPINKANIVEEVQLSNGIVYIMSSLDVPLETRLLTTKIEGEVPTGFSRNDKRANTFYREKEDLDGVLLYDIMVQNHGVPLFAINYSANNLYSTTYKVYWRAINDIQTNTFQQSLRFGGTVMPDGTVSDPIAELPYTDVPPNTYDEIFIGEFTLNESGRLDLISLIAANTGVNGNNTLSLDYLKLVPVIK</sequence>
<dbReference type="Gene3D" id="2.30.180.10">
    <property type="entry name" value="FAS1 domain"/>
    <property type="match status" value="1"/>
</dbReference>
<dbReference type="PANTHER" id="PTHR10900:SF77">
    <property type="entry name" value="FI19380P1"/>
    <property type="match status" value="1"/>
</dbReference>
<keyword evidence="3" id="KW-1185">Reference proteome</keyword>
<dbReference type="EMBL" id="JAZHYP010000002">
    <property type="protein sequence ID" value="MEN3323219.1"/>
    <property type="molecule type" value="Genomic_DNA"/>
</dbReference>
<proteinExistence type="predicted"/>
<feature type="domain" description="FAS1" evidence="1">
    <location>
        <begin position="39"/>
        <end position="162"/>
    </location>
</feature>
<evidence type="ECO:0000259" key="1">
    <source>
        <dbReference type="PROSITE" id="PS50213"/>
    </source>
</evidence>
<evidence type="ECO:0000313" key="3">
    <source>
        <dbReference type="Proteomes" id="UP001416393"/>
    </source>
</evidence>
<protein>
    <submittedName>
        <fullName evidence="2">Fasciclin domain-containing protein</fullName>
    </submittedName>
</protein>
<dbReference type="PROSITE" id="PS50213">
    <property type="entry name" value="FAS1"/>
    <property type="match status" value="1"/>
</dbReference>
<name>A0ABV0ACL9_9FLAO</name>
<dbReference type="SUPFAM" id="SSF82153">
    <property type="entry name" value="FAS1 domain"/>
    <property type="match status" value="1"/>
</dbReference>
<reference evidence="2 3" key="1">
    <citation type="submission" date="2024-01" db="EMBL/GenBank/DDBJ databases">
        <title>Mariniflexile litorale sp. nov., isolated from the shallow sediments of the Sea of Japan.</title>
        <authorList>
            <person name="Romanenko L."/>
            <person name="Bystritskaya E."/>
            <person name="Isaeva M."/>
        </authorList>
    </citation>
    <scope>NUCLEOTIDE SEQUENCE [LARGE SCALE GENOMIC DNA]</scope>
    <source>
        <strain evidence="2 3">KCTC 32427</strain>
    </source>
</reference>